<feature type="compositionally biased region" description="Polar residues" evidence="1">
    <location>
        <begin position="215"/>
        <end position="225"/>
    </location>
</feature>
<feature type="region of interest" description="Disordered" evidence="1">
    <location>
        <begin position="1"/>
        <end position="35"/>
    </location>
</feature>
<accession>A0A9Q0C894</accession>
<gene>
    <name evidence="2" type="ORF">LUZ63_013243</name>
</gene>
<keyword evidence="3" id="KW-1185">Reference proteome</keyword>
<dbReference type="AlphaFoldDB" id="A0A9Q0C894"/>
<proteinExistence type="predicted"/>
<protein>
    <submittedName>
        <fullName evidence="2">Uncharacterized protein</fullName>
    </submittedName>
</protein>
<organism evidence="2 3">
    <name type="scientific">Rhynchospora breviuscula</name>
    <dbReference type="NCBI Taxonomy" id="2022672"/>
    <lineage>
        <taxon>Eukaryota</taxon>
        <taxon>Viridiplantae</taxon>
        <taxon>Streptophyta</taxon>
        <taxon>Embryophyta</taxon>
        <taxon>Tracheophyta</taxon>
        <taxon>Spermatophyta</taxon>
        <taxon>Magnoliopsida</taxon>
        <taxon>Liliopsida</taxon>
        <taxon>Poales</taxon>
        <taxon>Cyperaceae</taxon>
        <taxon>Cyperoideae</taxon>
        <taxon>Rhynchosporeae</taxon>
        <taxon>Rhynchospora</taxon>
    </lineage>
</organism>
<dbReference type="PANTHER" id="PTHR34567">
    <property type="entry name" value="FK506-BINDING-LIKE PROTEIN"/>
    <property type="match status" value="1"/>
</dbReference>
<name>A0A9Q0C894_9POAL</name>
<sequence>MSEWKRTGRRHGNYRNERRGDQSYSWKPSQSHASGTSSDLAVEKEFCQYLSSITWGRLYYAQKYTYIYKNILQWDDLAALESFQAARSRFNAEYSGEPCDTPLPDPDMYIDQIDHDCVIDPELIADIEKELVSPEATNVRDTGTNGWDSVEYTDRVVPATGWESWGDSGDKDKEKDNSNNWDIYVDNKPVQDTGWGDNNWIDDPWERGHKPTGWGDNNISSSSAWNRKEDSYNNGGHKACDRNEDSNNNGWGNSWNDNSWYRRRNEANSRISRKRDGNVGNGGFRERKVRYTGDGCQPGSNWRGSKGRNNRNYRYNIALS</sequence>
<dbReference type="OrthoDB" id="1899291at2759"/>
<feature type="compositionally biased region" description="Polar residues" evidence="1">
    <location>
        <begin position="22"/>
        <end position="35"/>
    </location>
</feature>
<dbReference type="EMBL" id="JAMQYH010000004">
    <property type="protein sequence ID" value="KAJ1689088.1"/>
    <property type="molecule type" value="Genomic_DNA"/>
</dbReference>
<feature type="compositionally biased region" description="Basic and acidic residues" evidence="1">
    <location>
        <begin position="168"/>
        <end position="177"/>
    </location>
</feature>
<comment type="caution">
    <text evidence="2">The sequence shown here is derived from an EMBL/GenBank/DDBJ whole genome shotgun (WGS) entry which is preliminary data.</text>
</comment>
<evidence type="ECO:0000313" key="2">
    <source>
        <dbReference type="EMBL" id="KAJ1689088.1"/>
    </source>
</evidence>
<evidence type="ECO:0000313" key="3">
    <source>
        <dbReference type="Proteomes" id="UP001151287"/>
    </source>
</evidence>
<evidence type="ECO:0000256" key="1">
    <source>
        <dbReference type="SAM" id="MobiDB-lite"/>
    </source>
</evidence>
<reference evidence="2" key="1">
    <citation type="journal article" date="2022" name="Cell">
        <title>Repeat-based holocentromeres influence genome architecture and karyotype evolution.</title>
        <authorList>
            <person name="Hofstatter P.G."/>
            <person name="Thangavel G."/>
            <person name="Lux T."/>
            <person name="Neumann P."/>
            <person name="Vondrak T."/>
            <person name="Novak P."/>
            <person name="Zhang M."/>
            <person name="Costa L."/>
            <person name="Castellani M."/>
            <person name="Scott A."/>
            <person name="Toegelov H."/>
            <person name="Fuchs J."/>
            <person name="Mata-Sucre Y."/>
            <person name="Dias Y."/>
            <person name="Vanzela A.L.L."/>
            <person name="Huettel B."/>
            <person name="Almeida C.C.S."/>
            <person name="Simkova H."/>
            <person name="Souza G."/>
            <person name="Pedrosa-Harand A."/>
            <person name="Macas J."/>
            <person name="Mayer K.F.X."/>
            <person name="Houben A."/>
            <person name="Marques A."/>
        </authorList>
    </citation>
    <scope>NUCLEOTIDE SEQUENCE</scope>
    <source>
        <strain evidence="2">RhyBre1mFocal</strain>
    </source>
</reference>
<dbReference type="PANTHER" id="PTHR34567:SF10">
    <property type="entry name" value="OS11G0140900 PROTEIN"/>
    <property type="match status" value="1"/>
</dbReference>
<feature type="region of interest" description="Disordered" evidence="1">
    <location>
        <begin position="161"/>
        <end position="189"/>
    </location>
</feature>
<dbReference type="Proteomes" id="UP001151287">
    <property type="component" value="Unassembled WGS sequence"/>
</dbReference>
<feature type="region of interest" description="Disordered" evidence="1">
    <location>
        <begin position="207"/>
        <end position="227"/>
    </location>
</feature>